<proteinExistence type="predicted"/>
<keyword evidence="2" id="KW-1185">Reference proteome</keyword>
<accession>A0AAV2G7Q8</accession>
<dbReference type="AlphaFoldDB" id="A0AAV2G7Q8"/>
<name>A0AAV2G7Q8_9ROSI</name>
<dbReference type="EMBL" id="OZ034821">
    <property type="protein sequence ID" value="CAL1406729.1"/>
    <property type="molecule type" value="Genomic_DNA"/>
</dbReference>
<sequence length="75" mass="7996">MMVMAIPSWASISLTSVVREKGRDDDGRLREVVVCVAAVRTTAGEDASADCCCGAGYCSREAGGFFPIPFTLMLF</sequence>
<reference evidence="1 2" key="1">
    <citation type="submission" date="2024-04" db="EMBL/GenBank/DDBJ databases">
        <authorList>
            <person name="Fracassetti M."/>
        </authorList>
    </citation>
    <scope>NUCLEOTIDE SEQUENCE [LARGE SCALE GENOMIC DNA]</scope>
</reference>
<dbReference type="Proteomes" id="UP001497516">
    <property type="component" value="Chromosome 8"/>
</dbReference>
<evidence type="ECO:0000313" key="2">
    <source>
        <dbReference type="Proteomes" id="UP001497516"/>
    </source>
</evidence>
<protein>
    <recommendedName>
        <fullName evidence="3">Secreted protein</fullName>
    </recommendedName>
</protein>
<evidence type="ECO:0000313" key="1">
    <source>
        <dbReference type="EMBL" id="CAL1406729.1"/>
    </source>
</evidence>
<organism evidence="1 2">
    <name type="scientific">Linum trigynum</name>
    <dbReference type="NCBI Taxonomy" id="586398"/>
    <lineage>
        <taxon>Eukaryota</taxon>
        <taxon>Viridiplantae</taxon>
        <taxon>Streptophyta</taxon>
        <taxon>Embryophyta</taxon>
        <taxon>Tracheophyta</taxon>
        <taxon>Spermatophyta</taxon>
        <taxon>Magnoliopsida</taxon>
        <taxon>eudicotyledons</taxon>
        <taxon>Gunneridae</taxon>
        <taxon>Pentapetalae</taxon>
        <taxon>rosids</taxon>
        <taxon>fabids</taxon>
        <taxon>Malpighiales</taxon>
        <taxon>Linaceae</taxon>
        <taxon>Linum</taxon>
    </lineage>
</organism>
<gene>
    <name evidence="1" type="ORF">LTRI10_LOCUS46436</name>
</gene>
<evidence type="ECO:0008006" key="3">
    <source>
        <dbReference type="Google" id="ProtNLM"/>
    </source>
</evidence>